<evidence type="ECO:0000313" key="3">
    <source>
        <dbReference type="Proteomes" id="UP000316331"/>
    </source>
</evidence>
<proteinExistence type="predicted"/>
<sequence>MSARSELTMSTARPVAMEPGVSEARPVRERSERTINTARPVAMEPSVSEAQS</sequence>
<dbReference type="Proteomes" id="UP000316331">
    <property type="component" value="Unassembled WGS sequence"/>
</dbReference>
<name>A0A543FD73_9NOCA</name>
<comment type="caution">
    <text evidence="2">The sequence shown here is derived from an EMBL/GenBank/DDBJ whole genome shotgun (WGS) entry which is preliminary data.</text>
</comment>
<reference evidence="2 3" key="1">
    <citation type="submission" date="2019-06" db="EMBL/GenBank/DDBJ databases">
        <title>Sequencing the genomes of 1000 actinobacteria strains.</title>
        <authorList>
            <person name="Klenk H.-P."/>
        </authorList>
    </citation>
    <scope>NUCLEOTIDE SEQUENCE [LARGE SCALE GENOMIC DNA]</scope>
    <source>
        <strain evidence="2 3">DSM 103495</strain>
    </source>
</reference>
<dbReference type="AlphaFoldDB" id="A0A543FD73"/>
<accession>A0A543FD73</accession>
<feature type="region of interest" description="Disordered" evidence="1">
    <location>
        <begin position="1"/>
        <end position="52"/>
    </location>
</feature>
<protein>
    <submittedName>
        <fullName evidence="2">Uncharacterized protein</fullName>
    </submittedName>
</protein>
<feature type="compositionally biased region" description="Polar residues" evidence="1">
    <location>
        <begin position="1"/>
        <end position="11"/>
    </location>
</feature>
<evidence type="ECO:0000256" key="1">
    <source>
        <dbReference type="SAM" id="MobiDB-lite"/>
    </source>
</evidence>
<organism evidence="2 3">
    <name type="scientific">Nocardia bhagyanarayanae</name>
    <dbReference type="NCBI Taxonomy" id="1215925"/>
    <lineage>
        <taxon>Bacteria</taxon>
        <taxon>Bacillati</taxon>
        <taxon>Actinomycetota</taxon>
        <taxon>Actinomycetes</taxon>
        <taxon>Mycobacteriales</taxon>
        <taxon>Nocardiaceae</taxon>
        <taxon>Nocardia</taxon>
    </lineage>
</organism>
<evidence type="ECO:0000313" key="2">
    <source>
        <dbReference type="EMBL" id="TQM31820.1"/>
    </source>
</evidence>
<dbReference type="EMBL" id="VFPG01000001">
    <property type="protein sequence ID" value="TQM31820.1"/>
    <property type="molecule type" value="Genomic_DNA"/>
</dbReference>
<keyword evidence="3" id="KW-1185">Reference proteome</keyword>
<gene>
    <name evidence="2" type="ORF">FB390_3490</name>
</gene>